<evidence type="ECO:0000313" key="1">
    <source>
        <dbReference type="EMBL" id="KRG16840.1"/>
    </source>
</evidence>
<dbReference type="PATRIC" id="fig|217031.4.peg.960"/>
<proteinExistence type="predicted"/>
<sequence>MYYRTYVFGKGGEDSLKASTSVNVALVKNEEGEWKVEEDGTVSTIFPRSLEKDGGTVSEFHFDNNGNLIE</sequence>
<gene>
    <name evidence="1" type="ORF">ACA29_02870</name>
</gene>
<dbReference type="AlphaFoldDB" id="A0A0Q9YLC3"/>
<dbReference type="Proteomes" id="UP000053881">
    <property type="component" value="Unassembled WGS sequence"/>
</dbReference>
<comment type="caution">
    <text evidence="1">The sequence shown here is derived from an EMBL/GenBank/DDBJ whole genome shotgun (WGS) entry which is preliminary data.</text>
</comment>
<reference evidence="1 2" key="1">
    <citation type="submission" date="2015-06" db="EMBL/GenBank/DDBJ databases">
        <title>Genome sequencing project of Bacillus galactosidilyticus PL133.</title>
        <authorList>
            <person name="Gaiero J."/>
            <person name="Nicol R."/>
            <person name="Habash M."/>
        </authorList>
    </citation>
    <scope>NUCLEOTIDE SEQUENCE [LARGE SCALE GENOMIC DNA]</scope>
    <source>
        <strain evidence="1 2">PL133</strain>
    </source>
</reference>
<name>A0A0Q9YLC3_9BACI</name>
<dbReference type="EMBL" id="LGPB01000026">
    <property type="protein sequence ID" value="KRG16840.1"/>
    <property type="molecule type" value="Genomic_DNA"/>
</dbReference>
<evidence type="ECO:0000313" key="2">
    <source>
        <dbReference type="Proteomes" id="UP000053881"/>
    </source>
</evidence>
<organism evidence="1 2">
    <name type="scientific">Lederbergia galactosidilytica</name>
    <dbReference type="NCBI Taxonomy" id="217031"/>
    <lineage>
        <taxon>Bacteria</taxon>
        <taxon>Bacillati</taxon>
        <taxon>Bacillota</taxon>
        <taxon>Bacilli</taxon>
        <taxon>Bacillales</taxon>
        <taxon>Bacillaceae</taxon>
        <taxon>Lederbergia</taxon>
    </lineage>
</organism>
<protein>
    <submittedName>
        <fullName evidence="1">Uncharacterized protein</fullName>
    </submittedName>
</protein>
<accession>A0A0Q9YLC3</accession>